<dbReference type="RefSeq" id="WP_386844728.1">
    <property type="nucleotide sequence ID" value="NZ_JBHUMK010000036.1"/>
</dbReference>
<reference evidence="5" key="1">
    <citation type="journal article" date="2019" name="Int. J. Syst. Evol. Microbiol.">
        <title>The Global Catalogue of Microorganisms (GCM) 10K type strain sequencing project: providing services to taxonomists for standard genome sequencing and annotation.</title>
        <authorList>
            <consortium name="The Broad Institute Genomics Platform"/>
            <consortium name="The Broad Institute Genome Sequencing Center for Infectious Disease"/>
            <person name="Wu L."/>
            <person name="Ma J."/>
        </authorList>
    </citation>
    <scope>NUCLEOTIDE SEQUENCE [LARGE SCALE GENOMIC DNA]</scope>
    <source>
        <strain evidence="5">KCTC 33842</strain>
    </source>
</reference>
<feature type="compositionally biased region" description="Low complexity" evidence="1">
    <location>
        <begin position="278"/>
        <end position="288"/>
    </location>
</feature>
<dbReference type="EMBL" id="JBHUMK010000036">
    <property type="protein sequence ID" value="MFD2609389.1"/>
    <property type="molecule type" value="Genomic_DNA"/>
</dbReference>
<sequence>MTRVASRRVALSALLAVSGAAGAQDLAAYGKLAASLDAAAQARTTSAPAALAQLDRAQEAFQALSPTLRNQKIVTGLNDTLSGARAALARTPAELQAQVALARGLMRKALYDQTLSRLAGGEKAGEQVALLSREFGLADASARALAQDAQGGQPERVAWRLQRAAVTKVNAALAATQPRQDAASYLNLARATGWFTVVQDAAGVGELSVTRFGDALRQLTSGDVAALRPSLAALRSDMKTFTATLATAPGVKPVTTTTPPSGAVKPDPAPVTAGKPGTTGTDNSSTGTNGNGTGDGAASARPPAGTASAAGSLGSVYAALGRALSEASHANAPAAREQIALARAALNNVPNTLRNAAGFGGVAAALDRAAGAQALRPQTVQALIGQVANLEREAAGQPLSALDRVSGVASGFGGWVRALLFAVLAALAAAPLYLLNLAFGGRNTSWRAVGAGLALLLLPVFLEGLFGLLGALGDLLNMGPLRSLTNFTLFQGAYGLPLWWLLSAGALGLLSAGFWGLCQQFGLLGQPKTASARDKDDASIDWDEDF</sequence>
<comment type="caution">
    <text evidence="4">The sequence shown here is derived from an EMBL/GenBank/DDBJ whole genome shotgun (WGS) entry which is preliminary data.</text>
</comment>
<keyword evidence="5" id="KW-1185">Reference proteome</keyword>
<gene>
    <name evidence="4" type="ORF">ACFSR9_08075</name>
</gene>
<feature type="transmembrane region" description="Helical" evidence="2">
    <location>
        <begin position="498"/>
        <end position="518"/>
    </location>
</feature>
<protein>
    <submittedName>
        <fullName evidence="4">Uncharacterized protein</fullName>
    </submittedName>
</protein>
<accession>A0ABW5P2A8</accession>
<name>A0ABW5P2A8_9DEIO</name>
<evidence type="ECO:0000313" key="5">
    <source>
        <dbReference type="Proteomes" id="UP001597475"/>
    </source>
</evidence>
<feature type="chain" id="PRO_5045773027" evidence="3">
    <location>
        <begin position="24"/>
        <end position="546"/>
    </location>
</feature>
<keyword evidence="2" id="KW-1133">Transmembrane helix</keyword>
<evidence type="ECO:0000256" key="3">
    <source>
        <dbReference type="SAM" id="SignalP"/>
    </source>
</evidence>
<feature type="transmembrane region" description="Helical" evidence="2">
    <location>
        <begin position="448"/>
        <end position="472"/>
    </location>
</feature>
<keyword evidence="3" id="KW-0732">Signal</keyword>
<feature type="compositionally biased region" description="Low complexity" evidence="1">
    <location>
        <begin position="296"/>
        <end position="306"/>
    </location>
</feature>
<evidence type="ECO:0000256" key="1">
    <source>
        <dbReference type="SAM" id="MobiDB-lite"/>
    </source>
</evidence>
<keyword evidence="2" id="KW-0472">Membrane</keyword>
<feature type="compositionally biased region" description="Low complexity" evidence="1">
    <location>
        <begin position="250"/>
        <end position="260"/>
    </location>
</feature>
<feature type="transmembrane region" description="Helical" evidence="2">
    <location>
        <begin position="414"/>
        <end position="436"/>
    </location>
</feature>
<proteinExistence type="predicted"/>
<evidence type="ECO:0000256" key="2">
    <source>
        <dbReference type="SAM" id="Phobius"/>
    </source>
</evidence>
<feature type="signal peptide" evidence="3">
    <location>
        <begin position="1"/>
        <end position="23"/>
    </location>
</feature>
<organism evidence="4 5">
    <name type="scientific">Deinococcus taklimakanensis</name>
    <dbReference type="NCBI Taxonomy" id="536443"/>
    <lineage>
        <taxon>Bacteria</taxon>
        <taxon>Thermotogati</taxon>
        <taxon>Deinococcota</taxon>
        <taxon>Deinococci</taxon>
        <taxon>Deinococcales</taxon>
        <taxon>Deinococcaceae</taxon>
        <taxon>Deinococcus</taxon>
    </lineage>
</organism>
<keyword evidence="2" id="KW-0812">Transmembrane</keyword>
<evidence type="ECO:0000313" key="4">
    <source>
        <dbReference type="EMBL" id="MFD2609389.1"/>
    </source>
</evidence>
<feature type="region of interest" description="Disordered" evidence="1">
    <location>
        <begin position="250"/>
        <end position="306"/>
    </location>
</feature>
<dbReference type="Proteomes" id="UP001597475">
    <property type="component" value="Unassembled WGS sequence"/>
</dbReference>